<dbReference type="AlphaFoldDB" id="A0A5B0P3K3"/>
<organism evidence="1 2">
    <name type="scientific">Puccinia graminis f. sp. tritici</name>
    <dbReference type="NCBI Taxonomy" id="56615"/>
    <lineage>
        <taxon>Eukaryota</taxon>
        <taxon>Fungi</taxon>
        <taxon>Dikarya</taxon>
        <taxon>Basidiomycota</taxon>
        <taxon>Pucciniomycotina</taxon>
        <taxon>Pucciniomycetes</taxon>
        <taxon>Pucciniales</taxon>
        <taxon>Pucciniaceae</taxon>
        <taxon>Puccinia</taxon>
    </lineage>
</organism>
<evidence type="ECO:0000313" key="1">
    <source>
        <dbReference type="EMBL" id="KAA1095723.1"/>
    </source>
</evidence>
<proteinExistence type="predicted"/>
<dbReference type="Proteomes" id="UP000325313">
    <property type="component" value="Unassembled WGS sequence"/>
</dbReference>
<sequence length="229" mass="26669">MGRLDYKPVFRHSNSVIPRLLPRPLRVLLLLIKLRRTHLDNIRLRPTDPRVIFRQKHRLKCRPKLPVRRIGWRLQSWKEPQSLIGPFSWNVALAKVRRGSDDQRSSKNCYNPCARQSLVLANKQSKYLRISKIVISHNPCSMRPDAHRISHLSRPCNRPQNRSWVDLVSLDRPAILPLPILSDPHPFGRLWPLLMLKAPVAPIHLQKPSRQKFLTSESTNCSLTSDRIN</sequence>
<gene>
    <name evidence="1" type="ORF">PGTUg99_026580</name>
</gene>
<dbReference type="EMBL" id="VDEP01000371">
    <property type="protein sequence ID" value="KAA1095723.1"/>
    <property type="molecule type" value="Genomic_DNA"/>
</dbReference>
<name>A0A5B0P3K3_PUCGR</name>
<comment type="caution">
    <text evidence="1">The sequence shown here is derived from an EMBL/GenBank/DDBJ whole genome shotgun (WGS) entry which is preliminary data.</text>
</comment>
<protein>
    <submittedName>
        <fullName evidence="1">Uncharacterized protein</fullName>
    </submittedName>
</protein>
<evidence type="ECO:0000313" key="2">
    <source>
        <dbReference type="Proteomes" id="UP000325313"/>
    </source>
</evidence>
<reference evidence="1 2" key="1">
    <citation type="submission" date="2019-05" db="EMBL/GenBank/DDBJ databases">
        <title>Emergence of the Ug99 lineage of the wheat stem rust pathogen through somatic hybridization.</title>
        <authorList>
            <person name="Li F."/>
            <person name="Upadhyaya N.M."/>
            <person name="Sperschneider J."/>
            <person name="Matny O."/>
            <person name="Nguyen-Phuc H."/>
            <person name="Mago R."/>
            <person name="Raley C."/>
            <person name="Miller M.E."/>
            <person name="Silverstein K.A.T."/>
            <person name="Henningsen E."/>
            <person name="Hirsch C.D."/>
            <person name="Visser B."/>
            <person name="Pretorius Z.A."/>
            <person name="Steffenson B.J."/>
            <person name="Schwessinger B."/>
            <person name="Dodds P.N."/>
            <person name="Figueroa M."/>
        </authorList>
    </citation>
    <scope>NUCLEOTIDE SEQUENCE [LARGE SCALE GENOMIC DNA]</scope>
    <source>
        <strain evidence="1 2">Ug99</strain>
    </source>
</reference>
<accession>A0A5B0P3K3</accession>